<evidence type="ECO:0000313" key="8">
    <source>
        <dbReference type="Proteomes" id="UP001310386"/>
    </source>
</evidence>
<sequence>MKQIVVHGGQGLTKIALLEDRQLVEFYIERPEDKQLVGNIYKGKVVNVLPGMQAAFVDIGSGRNAFLYVDDLLPAHLEKQPKVKPGIAKLVKEGQELMVQVTKEPVASKGAKVTTHFSLAGRWAVYMPEADYVGVSRKIMDEEERNRLKTIGEQLRKSGEGIILRTVAAGESRESLSADLHELRRLWQSIVEGFDGAASPCCLYKEPDMIQRLVRDIFTDQVDELIVDDAEKGREIIELLEKISSESAAKVRIYSEQAPIFQKYGVYEELEKSLKPKIWLKSGGFIYVDQTEALTVIDVNTGKFTGSVDLEQTVLQTNLEAAEQISRLLRLRDIGGIIIVDFIDMNSERHRDMIVERMESFIRLDRTKTLVVGWTKLGLLEITRKKVRSQMESFFFETCSACGGLGKVFKESQLRE</sequence>
<feature type="domain" description="S1 motif" evidence="6">
    <location>
        <begin position="38"/>
        <end position="122"/>
    </location>
</feature>
<dbReference type="SMART" id="SM00316">
    <property type="entry name" value="S1"/>
    <property type="match status" value="1"/>
</dbReference>
<dbReference type="PROSITE" id="PS50126">
    <property type="entry name" value="S1"/>
    <property type="match status" value="1"/>
</dbReference>
<keyword evidence="5" id="KW-0694">RNA-binding</keyword>
<dbReference type="NCBIfam" id="TIGR00757">
    <property type="entry name" value="RNaseEG"/>
    <property type="match status" value="1"/>
</dbReference>
<dbReference type="RefSeq" id="WP_371752484.1">
    <property type="nucleotide sequence ID" value="NZ_JAYJLD010000002.1"/>
</dbReference>
<comment type="caution">
    <text evidence="7">The sequence shown here is derived from an EMBL/GenBank/DDBJ whole genome shotgun (WGS) entry which is preliminary data.</text>
</comment>
<reference evidence="7" key="1">
    <citation type="submission" date="2023-12" db="EMBL/GenBank/DDBJ databases">
        <title>Fervidustalea candida gen. nov., sp. nov., a novel member of the family Paenibacillaceae isolated from a geothermal area.</title>
        <authorList>
            <person name="Li W.-J."/>
            <person name="Jiao J.-Y."/>
            <person name="Chen Y."/>
        </authorList>
    </citation>
    <scope>NUCLEOTIDE SEQUENCE</scope>
    <source>
        <strain evidence="7">SYSU GA230002</strain>
    </source>
</reference>
<dbReference type="InterPro" id="IPR003029">
    <property type="entry name" value="S1_domain"/>
</dbReference>
<keyword evidence="4" id="KW-0460">Magnesium</keyword>
<keyword evidence="2" id="KW-0479">Metal-binding</keyword>
<dbReference type="Gene3D" id="2.40.50.140">
    <property type="entry name" value="Nucleic acid-binding proteins"/>
    <property type="match status" value="1"/>
</dbReference>
<evidence type="ECO:0000256" key="1">
    <source>
        <dbReference type="ARBA" id="ARBA00001946"/>
    </source>
</evidence>
<evidence type="ECO:0000313" key="7">
    <source>
        <dbReference type="EMBL" id="MEB3100370.1"/>
    </source>
</evidence>
<keyword evidence="8" id="KW-1185">Reference proteome</keyword>
<dbReference type="EMBL" id="JAYJLD010000002">
    <property type="protein sequence ID" value="MEB3100370.1"/>
    <property type="molecule type" value="Genomic_DNA"/>
</dbReference>
<dbReference type="CDD" id="cd04453">
    <property type="entry name" value="S1_RNase_E"/>
    <property type="match status" value="1"/>
</dbReference>
<keyword evidence="3" id="KW-0378">Hydrolase</keyword>
<dbReference type="PANTHER" id="PTHR30001:SF0">
    <property type="entry name" value="RIBONUCLEASE G"/>
    <property type="match status" value="1"/>
</dbReference>
<protein>
    <submittedName>
        <fullName evidence="7">Rne/Rng family ribonuclease</fullName>
    </submittedName>
</protein>
<comment type="cofactor">
    <cofactor evidence="1">
        <name>Mg(2+)</name>
        <dbReference type="ChEBI" id="CHEBI:18420"/>
    </cofactor>
</comment>
<dbReference type="SUPFAM" id="SSF50249">
    <property type="entry name" value="Nucleic acid-binding proteins"/>
    <property type="match status" value="1"/>
</dbReference>
<dbReference type="Pfam" id="PF10150">
    <property type="entry name" value="RNase_E_G"/>
    <property type="match status" value="1"/>
</dbReference>
<evidence type="ECO:0000256" key="3">
    <source>
        <dbReference type="ARBA" id="ARBA00022801"/>
    </source>
</evidence>
<evidence type="ECO:0000256" key="2">
    <source>
        <dbReference type="ARBA" id="ARBA00022723"/>
    </source>
</evidence>
<organism evidence="7 8">
    <name type="scientific">Ferviditalea candida</name>
    <dbReference type="NCBI Taxonomy" id="3108399"/>
    <lineage>
        <taxon>Bacteria</taxon>
        <taxon>Bacillati</taxon>
        <taxon>Bacillota</taxon>
        <taxon>Bacilli</taxon>
        <taxon>Bacillales</taxon>
        <taxon>Paenibacillaceae</taxon>
        <taxon>Ferviditalea</taxon>
    </lineage>
</organism>
<dbReference type="PANTHER" id="PTHR30001">
    <property type="entry name" value="RIBONUCLEASE"/>
    <property type="match status" value="1"/>
</dbReference>
<accession>A0ABU5ZCY6</accession>
<dbReference type="Proteomes" id="UP001310386">
    <property type="component" value="Unassembled WGS sequence"/>
</dbReference>
<evidence type="ECO:0000256" key="4">
    <source>
        <dbReference type="ARBA" id="ARBA00022842"/>
    </source>
</evidence>
<evidence type="ECO:0000256" key="5">
    <source>
        <dbReference type="ARBA" id="ARBA00022884"/>
    </source>
</evidence>
<evidence type="ECO:0000259" key="6">
    <source>
        <dbReference type="PROSITE" id="PS50126"/>
    </source>
</evidence>
<proteinExistence type="predicted"/>
<dbReference type="InterPro" id="IPR012340">
    <property type="entry name" value="NA-bd_OB-fold"/>
</dbReference>
<dbReference type="InterPro" id="IPR004659">
    <property type="entry name" value="RNase_E/G"/>
</dbReference>
<gene>
    <name evidence="7" type="ORF">VF724_01685</name>
</gene>
<dbReference type="InterPro" id="IPR019307">
    <property type="entry name" value="RNA-bd_AU-1/RNase_E/G"/>
</dbReference>
<name>A0ABU5ZCY6_9BACL</name>